<dbReference type="Proteomes" id="UP000315440">
    <property type="component" value="Unassembled WGS sequence"/>
</dbReference>
<dbReference type="SUPFAM" id="SSF81301">
    <property type="entry name" value="Nucleotidyltransferase"/>
    <property type="match status" value="1"/>
</dbReference>
<dbReference type="Gene3D" id="3.30.460.40">
    <property type="match status" value="1"/>
</dbReference>
<sequence>MASPPANRDPVSIAETVVCGVAFDPKNGERVARMDLNRLYATVGRLFDLLDERGVDYVLAGGVAMLSYVEGRNTQDIDLVLSRADLDRLPELRVEEINERFARTWLDDLRVDALFSDNEPFKTVAMEHVTKKPYFEREVHCASEEGMLLMKLFAIPSLYRQARFDRIDVYQSDLTGLLRLRKGVSDSVWRKLSRIMLESDIAELRKIVADIEQKIAEGGDRFGSVPGDG</sequence>
<reference evidence="1 2" key="1">
    <citation type="submission" date="2019-02" db="EMBL/GenBank/DDBJ databases">
        <title>Deep-cultivation of Planctomycetes and their phenomic and genomic characterization uncovers novel biology.</title>
        <authorList>
            <person name="Wiegand S."/>
            <person name="Jogler M."/>
            <person name="Boedeker C."/>
            <person name="Pinto D."/>
            <person name="Vollmers J."/>
            <person name="Rivas-Marin E."/>
            <person name="Kohn T."/>
            <person name="Peeters S.H."/>
            <person name="Heuer A."/>
            <person name="Rast P."/>
            <person name="Oberbeckmann S."/>
            <person name="Bunk B."/>
            <person name="Jeske O."/>
            <person name="Meyerdierks A."/>
            <person name="Storesund J.E."/>
            <person name="Kallscheuer N."/>
            <person name="Luecker S."/>
            <person name="Lage O.M."/>
            <person name="Pohl T."/>
            <person name="Merkel B.J."/>
            <person name="Hornburger P."/>
            <person name="Mueller R.-W."/>
            <person name="Bruemmer F."/>
            <person name="Labrenz M."/>
            <person name="Spormann A.M."/>
            <person name="Op Den Camp H."/>
            <person name="Overmann J."/>
            <person name="Amann R."/>
            <person name="Jetten M.S.M."/>
            <person name="Mascher T."/>
            <person name="Medema M.H."/>
            <person name="Devos D.P."/>
            <person name="Kaster A.-K."/>
            <person name="Ovreas L."/>
            <person name="Rohde M."/>
            <person name="Galperin M.Y."/>
            <person name="Jogler C."/>
        </authorList>
    </citation>
    <scope>NUCLEOTIDE SEQUENCE [LARGE SCALE GENOMIC DNA]</scope>
    <source>
        <strain evidence="1 2">Mal64</strain>
    </source>
</reference>
<evidence type="ECO:0000313" key="2">
    <source>
        <dbReference type="Proteomes" id="UP000315440"/>
    </source>
</evidence>
<keyword evidence="2" id="KW-1185">Reference proteome</keyword>
<organism evidence="1 2">
    <name type="scientific">Pseudobythopirellula maris</name>
    <dbReference type="NCBI Taxonomy" id="2527991"/>
    <lineage>
        <taxon>Bacteria</taxon>
        <taxon>Pseudomonadati</taxon>
        <taxon>Planctomycetota</taxon>
        <taxon>Planctomycetia</taxon>
        <taxon>Pirellulales</taxon>
        <taxon>Lacipirellulaceae</taxon>
        <taxon>Pseudobythopirellula</taxon>
    </lineage>
</organism>
<evidence type="ECO:0008006" key="3">
    <source>
        <dbReference type="Google" id="ProtNLM"/>
    </source>
</evidence>
<dbReference type="InterPro" id="IPR043519">
    <property type="entry name" value="NT_sf"/>
</dbReference>
<comment type="caution">
    <text evidence="1">The sequence shown here is derived from an EMBL/GenBank/DDBJ whole genome shotgun (WGS) entry which is preliminary data.</text>
</comment>
<dbReference type="EMBL" id="SJPQ01000002">
    <property type="protein sequence ID" value="TWT88609.1"/>
    <property type="molecule type" value="Genomic_DNA"/>
</dbReference>
<proteinExistence type="predicted"/>
<evidence type="ECO:0000313" key="1">
    <source>
        <dbReference type="EMBL" id="TWT88609.1"/>
    </source>
</evidence>
<gene>
    <name evidence="1" type="ORF">Mal64_20940</name>
</gene>
<accession>A0A5C5ZMH3</accession>
<dbReference type="AlphaFoldDB" id="A0A5C5ZMH3"/>
<protein>
    <recommendedName>
        <fullName evidence="3">Nucleotidyl transferase AbiEii toxin, Type IV TA system</fullName>
    </recommendedName>
</protein>
<name>A0A5C5ZMH3_9BACT</name>